<evidence type="ECO:0008006" key="4">
    <source>
        <dbReference type="Google" id="ProtNLM"/>
    </source>
</evidence>
<proteinExistence type="predicted"/>
<feature type="transmembrane region" description="Helical" evidence="1">
    <location>
        <begin position="95"/>
        <end position="118"/>
    </location>
</feature>
<comment type="caution">
    <text evidence="2">The sequence shown here is derived from an EMBL/GenBank/DDBJ whole genome shotgun (WGS) entry which is preliminary data.</text>
</comment>
<gene>
    <name evidence="2" type="ORF">H5975_02260</name>
</gene>
<accession>A0ABS2GXD0</accession>
<keyword evidence="1" id="KW-0812">Transmembrane</keyword>
<evidence type="ECO:0000313" key="2">
    <source>
        <dbReference type="EMBL" id="MBM6940323.1"/>
    </source>
</evidence>
<name>A0ABS2GXD0_9LACO</name>
<keyword evidence="1" id="KW-0472">Membrane</keyword>
<feature type="transmembrane region" description="Helical" evidence="1">
    <location>
        <begin position="42"/>
        <end position="60"/>
    </location>
</feature>
<dbReference type="Proteomes" id="UP000785625">
    <property type="component" value="Unassembled WGS sequence"/>
</dbReference>
<dbReference type="EMBL" id="JACJKU010000012">
    <property type="protein sequence ID" value="MBM6940323.1"/>
    <property type="molecule type" value="Genomic_DNA"/>
</dbReference>
<evidence type="ECO:0000313" key="3">
    <source>
        <dbReference type="Proteomes" id="UP000785625"/>
    </source>
</evidence>
<sequence>MNYQRILIEVLIILCYWFVEKLFSLVFINLKLGKQGRIHHPIVWTILLFALTWWNLGYYYIAYPLILIALLGIGLVIKQLISNHEFLYRPFWQQFWILGVGLMIVSYVVSIFCCHLPTP</sequence>
<reference evidence="2 3" key="1">
    <citation type="journal article" date="2021" name="Sci. Rep.">
        <title>The distribution of antibiotic resistance genes in chicken gut microbiota commensals.</title>
        <authorList>
            <person name="Juricova H."/>
            <person name="Matiasovicova J."/>
            <person name="Kubasova T."/>
            <person name="Cejkova D."/>
            <person name="Rychlik I."/>
        </authorList>
    </citation>
    <scope>NUCLEOTIDE SEQUENCE [LARGE SCALE GENOMIC DNA]</scope>
    <source>
        <strain evidence="2 3">An574</strain>
    </source>
</reference>
<keyword evidence="3" id="KW-1185">Reference proteome</keyword>
<feature type="transmembrane region" description="Helical" evidence="1">
    <location>
        <begin position="66"/>
        <end position="83"/>
    </location>
</feature>
<protein>
    <recommendedName>
        <fullName evidence="4">DUF3397 domain-containing protein</fullName>
    </recommendedName>
</protein>
<feature type="transmembrane region" description="Helical" evidence="1">
    <location>
        <begin position="6"/>
        <end position="30"/>
    </location>
</feature>
<evidence type="ECO:0000256" key="1">
    <source>
        <dbReference type="SAM" id="Phobius"/>
    </source>
</evidence>
<keyword evidence="1" id="KW-1133">Transmembrane helix</keyword>
<organism evidence="2 3">
    <name type="scientific">Limosilactobacillus coleohominis</name>
    <dbReference type="NCBI Taxonomy" id="181675"/>
    <lineage>
        <taxon>Bacteria</taxon>
        <taxon>Bacillati</taxon>
        <taxon>Bacillota</taxon>
        <taxon>Bacilli</taxon>
        <taxon>Lactobacillales</taxon>
        <taxon>Lactobacillaceae</taxon>
        <taxon>Limosilactobacillus</taxon>
    </lineage>
</organism>
<dbReference type="RefSeq" id="WP_204784710.1">
    <property type="nucleotide sequence ID" value="NZ_CALVGD010000099.1"/>
</dbReference>